<accession>A0A2A5WBE9</accession>
<comment type="function">
    <text evidence="11">Probably plays a role in ribosome assembly or function. May be involved in resolution of branched DNA intermediates that result from template switching in postreplication gaps. Binds DNA and has ATPase activity.</text>
</comment>
<dbReference type="Gene3D" id="3.40.50.300">
    <property type="entry name" value="P-loop containing nucleotide triphosphate hydrolases"/>
    <property type="match status" value="2"/>
</dbReference>
<evidence type="ECO:0000256" key="2">
    <source>
        <dbReference type="ARBA" id="ARBA00022737"/>
    </source>
</evidence>
<dbReference type="InterPro" id="IPR003439">
    <property type="entry name" value="ABC_transporter-like_ATP-bd"/>
</dbReference>
<dbReference type="CDD" id="cd03221">
    <property type="entry name" value="ABCF_EF-3"/>
    <property type="match status" value="2"/>
</dbReference>
<keyword evidence="8 11" id="KW-0234">DNA repair</keyword>
<dbReference type="PANTHER" id="PTHR42855">
    <property type="entry name" value="ABC TRANSPORTER ATP-BINDING SUBUNIT"/>
    <property type="match status" value="1"/>
</dbReference>
<dbReference type="InterPro" id="IPR032524">
    <property type="entry name" value="ABC_tran_C"/>
</dbReference>
<evidence type="ECO:0000256" key="6">
    <source>
        <dbReference type="ARBA" id="ARBA00022840"/>
    </source>
</evidence>
<evidence type="ECO:0000313" key="14">
    <source>
        <dbReference type="EMBL" id="PDH33800.1"/>
    </source>
</evidence>
<keyword evidence="3 11" id="KW-0547">Nucleotide-binding</keyword>
<dbReference type="PROSITE" id="PS00211">
    <property type="entry name" value="ABC_TRANSPORTER_1"/>
    <property type="match status" value="2"/>
</dbReference>
<protein>
    <recommendedName>
        <fullName evidence="11">ATP-binding protein Uup</fullName>
        <ecNumber evidence="11">3.6.1.-</ecNumber>
    </recommendedName>
</protein>
<dbReference type="Pfam" id="PF12848">
    <property type="entry name" value="ABC_tran_Xtn"/>
    <property type="match status" value="1"/>
</dbReference>
<feature type="domain" description="ABC transporter" evidence="13">
    <location>
        <begin position="4"/>
        <end position="249"/>
    </location>
</feature>
<dbReference type="HAMAP" id="MF_00848">
    <property type="entry name" value="Uup"/>
    <property type="match status" value="1"/>
</dbReference>
<dbReference type="PROSITE" id="PS50893">
    <property type="entry name" value="ABC_TRANSPORTER_2"/>
    <property type="match status" value="2"/>
</dbReference>
<feature type="binding site" evidence="11">
    <location>
        <begin position="348"/>
        <end position="355"/>
    </location>
    <ligand>
        <name>ATP</name>
        <dbReference type="ChEBI" id="CHEBI:30616"/>
        <label>2</label>
    </ligand>
</feature>
<evidence type="ECO:0000256" key="5">
    <source>
        <dbReference type="ARBA" id="ARBA00022801"/>
    </source>
</evidence>
<evidence type="ECO:0000256" key="9">
    <source>
        <dbReference type="ARBA" id="ARBA00049360"/>
    </source>
</evidence>
<feature type="domain" description="ABC transporter" evidence="13">
    <location>
        <begin position="316"/>
        <end position="535"/>
    </location>
</feature>
<dbReference type="SUPFAM" id="SSF52540">
    <property type="entry name" value="P-loop containing nucleoside triphosphate hydrolases"/>
    <property type="match status" value="2"/>
</dbReference>
<dbReference type="InterPro" id="IPR027417">
    <property type="entry name" value="P-loop_NTPase"/>
</dbReference>
<dbReference type="PANTHER" id="PTHR42855:SF1">
    <property type="entry name" value="ABC TRANSPORTER DOMAIN-CONTAINING PROTEIN"/>
    <property type="match status" value="1"/>
</dbReference>
<dbReference type="GO" id="GO:0005737">
    <property type="term" value="C:cytoplasm"/>
    <property type="evidence" value="ECO:0007669"/>
    <property type="project" value="UniProtKB-SubCell"/>
</dbReference>
<dbReference type="GO" id="GO:0016887">
    <property type="term" value="F:ATP hydrolysis activity"/>
    <property type="evidence" value="ECO:0007669"/>
    <property type="project" value="UniProtKB-UniRule"/>
</dbReference>
<keyword evidence="6 11" id="KW-0067">ATP-binding</keyword>
<keyword evidence="2 11" id="KW-0677">Repeat</keyword>
<dbReference type="FunFam" id="3.40.50.300:FF:000011">
    <property type="entry name" value="Putative ABC transporter ATP-binding component"/>
    <property type="match status" value="1"/>
</dbReference>
<dbReference type="FunFam" id="3.40.50.300:FF:000309">
    <property type="entry name" value="ABC transporter ATP-binding protein"/>
    <property type="match status" value="1"/>
</dbReference>
<organism evidence="14 15">
    <name type="scientific">OM182 bacterium MED-G28</name>
    <dbReference type="NCBI Taxonomy" id="1986256"/>
    <lineage>
        <taxon>Bacteria</taxon>
        <taxon>Pseudomonadati</taxon>
        <taxon>Pseudomonadota</taxon>
        <taxon>Gammaproteobacteria</taxon>
        <taxon>OMG group</taxon>
        <taxon>OM182 clade</taxon>
    </lineage>
</organism>
<evidence type="ECO:0000259" key="13">
    <source>
        <dbReference type="PROSITE" id="PS50893"/>
    </source>
</evidence>
<comment type="subcellular location">
    <subcellularLocation>
        <location evidence="11">Cytoplasm</location>
    </subcellularLocation>
    <text evidence="11">Associates with ribosomes.</text>
</comment>
<evidence type="ECO:0000256" key="3">
    <source>
        <dbReference type="ARBA" id="ARBA00022741"/>
    </source>
</evidence>
<keyword evidence="7 11" id="KW-0238">DNA-binding</keyword>
<evidence type="ECO:0000256" key="12">
    <source>
        <dbReference type="SAM" id="MobiDB-lite"/>
    </source>
</evidence>
<comment type="similarity">
    <text evidence="10 11">Belongs to the ABC transporter superfamily. ABCF family. Uup subfamily.</text>
</comment>
<name>A0A2A5WBE9_9GAMM</name>
<dbReference type="AlphaFoldDB" id="A0A2A5WBE9"/>
<feature type="compositionally biased region" description="Polar residues" evidence="12">
    <location>
        <begin position="528"/>
        <end position="540"/>
    </location>
</feature>
<proteinExistence type="inferred from homology"/>
<keyword evidence="1 11" id="KW-0963">Cytoplasm</keyword>
<evidence type="ECO:0000256" key="8">
    <source>
        <dbReference type="ARBA" id="ARBA00023204"/>
    </source>
</evidence>
<feature type="region of interest" description="Disordered" evidence="12">
    <location>
        <begin position="528"/>
        <end position="552"/>
    </location>
</feature>
<comment type="caution">
    <text evidence="14">The sequence shown here is derived from an EMBL/GenBank/DDBJ whole genome shotgun (WGS) entry which is preliminary data.</text>
</comment>
<dbReference type="EC" id="3.6.1.-" evidence="11"/>
<evidence type="ECO:0000256" key="11">
    <source>
        <dbReference type="HAMAP-Rule" id="MF_00848"/>
    </source>
</evidence>
<dbReference type="GO" id="GO:0003677">
    <property type="term" value="F:DNA binding"/>
    <property type="evidence" value="ECO:0007669"/>
    <property type="project" value="UniProtKB-UniRule"/>
</dbReference>
<dbReference type="GO" id="GO:0006281">
    <property type="term" value="P:DNA repair"/>
    <property type="evidence" value="ECO:0007669"/>
    <property type="project" value="UniProtKB-KW"/>
</dbReference>
<evidence type="ECO:0000256" key="7">
    <source>
        <dbReference type="ARBA" id="ARBA00023125"/>
    </source>
</evidence>
<evidence type="ECO:0000256" key="10">
    <source>
        <dbReference type="ARBA" id="ARBA00061478"/>
    </source>
</evidence>
<dbReference type="Pfam" id="PF00005">
    <property type="entry name" value="ABC_tran"/>
    <property type="match status" value="2"/>
</dbReference>
<dbReference type="SMART" id="SM00382">
    <property type="entry name" value="AAA"/>
    <property type="match status" value="2"/>
</dbReference>
<sequence length="637" mass="72304">MPLLRLDKVSLNFGTHVLLDQTDFQISKGQRIGLLGRNGAGKTTLMKIITGSMQVDAGECWLRPGTQIAWLEQSLPTAADQTVYDMVADGLAEVGDLLKEYHHLIADYEHADTKRLEQVQAKLEVKNGWSLGQKVDTVISQLQLPADTPLTELSGGWRKRVALARALVREPELLLLDEPTNHLDIPTIEWLEKALQDYHGALLLVTHDRSFLEKVANEIAEIDRGQLYQFEGTYQRFLRFREEQLAAEENANKLFDKKLAEEEVWIRQGIKARRTRNEGRVRALKAMRNERSQRRAKPGKANFEASQGERSGKLVVELTDISHRYGDNEVIRNFSTTVMRGDRIGLVGVNGAGKSTLLKILLGKLEPSEGRVKLGTKLDIAYFDQLREHLDLEKNLIDNICGGQDFIEVNGKKKHAISYLRDFLFTPDRIRTPAKALSGGEQNRAILAKVFSKPSNVLVLDEPTNDLDIETLELLEDILLEFQGTVLLVSHDRQFMDNVVTSLMVFEKSGEVVETVGSYSDWIKQGGSLTEENKQGNNEAGQVKKGKQEHTESAYNKLTQQSPHHKNQLSHKKKKDLEKQLKLIEQLEYTKQELDMMMAEANFYTEDKSHIDEVLKKVAENNRKLDNAYRSWEELES</sequence>
<dbReference type="InterPro" id="IPR051309">
    <property type="entry name" value="ABCF_ATPase"/>
</dbReference>
<dbReference type="InterPro" id="IPR032781">
    <property type="entry name" value="ABC_tran_Xtn"/>
</dbReference>
<evidence type="ECO:0000313" key="15">
    <source>
        <dbReference type="Proteomes" id="UP000219329"/>
    </source>
</evidence>
<dbReference type="InterPro" id="IPR043686">
    <property type="entry name" value="Uup"/>
</dbReference>
<dbReference type="GO" id="GO:0043022">
    <property type="term" value="F:ribosome binding"/>
    <property type="evidence" value="ECO:0007669"/>
    <property type="project" value="UniProtKB-UniRule"/>
</dbReference>
<dbReference type="InterPro" id="IPR017871">
    <property type="entry name" value="ABC_transporter-like_CS"/>
</dbReference>
<dbReference type="Pfam" id="PF16326">
    <property type="entry name" value="ABC_tran_CTD"/>
    <property type="match status" value="1"/>
</dbReference>
<feature type="region of interest" description="Disordered" evidence="12">
    <location>
        <begin position="288"/>
        <end position="308"/>
    </location>
</feature>
<feature type="binding site" evidence="11">
    <location>
        <begin position="36"/>
        <end position="43"/>
    </location>
    <ligand>
        <name>ATP</name>
        <dbReference type="ChEBI" id="CHEBI:30616"/>
        <label>1</label>
    </ligand>
</feature>
<dbReference type="InterPro" id="IPR003593">
    <property type="entry name" value="AAA+_ATPase"/>
</dbReference>
<keyword evidence="5 11" id="KW-0378">Hydrolase</keyword>
<dbReference type="EMBL" id="NTJZ01000006">
    <property type="protein sequence ID" value="PDH33800.1"/>
    <property type="molecule type" value="Genomic_DNA"/>
</dbReference>
<gene>
    <name evidence="11" type="primary">uup</name>
    <name evidence="14" type="ORF">CNF02_07165</name>
</gene>
<evidence type="ECO:0000256" key="1">
    <source>
        <dbReference type="ARBA" id="ARBA00022490"/>
    </source>
</evidence>
<keyword evidence="4 11" id="KW-0227">DNA damage</keyword>
<comment type="catalytic activity">
    <reaction evidence="9 11">
        <text>ATP + H2O = ADP + phosphate + H(+)</text>
        <dbReference type="Rhea" id="RHEA:13065"/>
        <dbReference type="ChEBI" id="CHEBI:15377"/>
        <dbReference type="ChEBI" id="CHEBI:15378"/>
        <dbReference type="ChEBI" id="CHEBI:30616"/>
        <dbReference type="ChEBI" id="CHEBI:43474"/>
        <dbReference type="ChEBI" id="CHEBI:456216"/>
    </reaction>
</comment>
<dbReference type="GO" id="GO:0005524">
    <property type="term" value="F:ATP binding"/>
    <property type="evidence" value="ECO:0007669"/>
    <property type="project" value="UniProtKB-UniRule"/>
</dbReference>
<reference evidence="14 15" key="1">
    <citation type="submission" date="2017-08" db="EMBL/GenBank/DDBJ databases">
        <title>Fine stratification of microbial communities through a metagenomic profile of the photic zone.</title>
        <authorList>
            <person name="Haro-Moreno J.M."/>
            <person name="Lopez-Perez M."/>
            <person name="De La Torre J."/>
            <person name="Picazo A."/>
            <person name="Camacho A."/>
            <person name="Rodriguez-Valera F."/>
        </authorList>
    </citation>
    <scope>NUCLEOTIDE SEQUENCE [LARGE SCALE GENOMIC DNA]</scope>
    <source>
        <strain evidence="14">MED-G28</strain>
    </source>
</reference>
<dbReference type="Proteomes" id="UP000219329">
    <property type="component" value="Unassembled WGS sequence"/>
</dbReference>
<evidence type="ECO:0000256" key="4">
    <source>
        <dbReference type="ARBA" id="ARBA00022763"/>
    </source>
</evidence>